<dbReference type="PANTHER" id="PTHR34721">
    <property type="entry name" value="PROTEIN CBG09734"/>
    <property type="match status" value="1"/>
</dbReference>
<dbReference type="EMBL" id="CAJFDI010000005">
    <property type="protein sequence ID" value="CAD5232845.1"/>
    <property type="molecule type" value="Genomic_DNA"/>
</dbReference>
<proteinExistence type="predicted"/>
<protein>
    <submittedName>
        <fullName evidence="2">(pine wood nematode) hypothetical protein</fullName>
    </submittedName>
</protein>
<reference evidence="2" key="1">
    <citation type="submission" date="2020-09" db="EMBL/GenBank/DDBJ databases">
        <authorList>
            <person name="Kikuchi T."/>
        </authorList>
    </citation>
    <scope>NUCLEOTIDE SEQUENCE</scope>
    <source>
        <strain evidence="2">Ka4C1</strain>
    </source>
</reference>
<dbReference type="AlphaFoldDB" id="A0A7I8X7L1"/>
<dbReference type="EMBL" id="CAJFCV020000005">
    <property type="protein sequence ID" value="CAG9125919.1"/>
    <property type="molecule type" value="Genomic_DNA"/>
</dbReference>
<sequence>MHFLKSLLIASSCIPLFFAIQCYNGNQGLYVTTTNIPTVDCGATINTCAKSVDLVGQMAYRTCGSAYSCTFANGTASPRGYCYNVSTSQTLCCCYGNLCNATTRPAFNIFYLVMPLLILLALQSRKFVF</sequence>
<comment type="caution">
    <text evidence="2">The sequence shown here is derived from an EMBL/GenBank/DDBJ whole genome shotgun (WGS) entry which is preliminary data.</text>
</comment>
<evidence type="ECO:0000256" key="1">
    <source>
        <dbReference type="SAM" id="SignalP"/>
    </source>
</evidence>
<organism evidence="2 3">
    <name type="scientific">Bursaphelenchus xylophilus</name>
    <name type="common">Pinewood nematode worm</name>
    <name type="synonym">Aphelenchoides xylophilus</name>
    <dbReference type="NCBI Taxonomy" id="6326"/>
    <lineage>
        <taxon>Eukaryota</taxon>
        <taxon>Metazoa</taxon>
        <taxon>Ecdysozoa</taxon>
        <taxon>Nematoda</taxon>
        <taxon>Chromadorea</taxon>
        <taxon>Rhabditida</taxon>
        <taxon>Tylenchina</taxon>
        <taxon>Tylenchomorpha</taxon>
        <taxon>Aphelenchoidea</taxon>
        <taxon>Aphelenchoididae</taxon>
        <taxon>Bursaphelenchus</taxon>
    </lineage>
</organism>
<accession>A0A7I8X7L1</accession>
<dbReference type="Proteomes" id="UP000659654">
    <property type="component" value="Unassembled WGS sequence"/>
</dbReference>
<keyword evidence="1" id="KW-0732">Signal</keyword>
<gene>
    <name evidence="2" type="ORF">BXYJ_LOCUS12936</name>
</gene>
<keyword evidence="3" id="KW-1185">Reference proteome</keyword>
<dbReference type="PANTHER" id="PTHR34721:SF3">
    <property type="entry name" value="ACTIVIN_RECP DOMAIN-CONTAINING PROTEIN-RELATED"/>
    <property type="match status" value="1"/>
</dbReference>
<evidence type="ECO:0000313" key="3">
    <source>
        <dbReference type="Proteomes" id="UP000659654"/>
    </source>
</evidence>
<feature type="signal peptide" evidence="1">
    <location>
        <begin position="1"/>
        <end position="19"/>
    </location>
</feature>
<dbReference type="Proteomes" id="UP000582659">
    <property type="component" value="Unassembled WGS sequence"/>
</dbReference>
<evidence type="ECO:0000313" key="2">
    <source>
        <dbReference type="EMBL" id="CAD5232845.1"/>
    </source>
</evidence>
<name>A0A7I8X7L1_BURXY</name>
<feature type="chain" id="PRO_5035412554" evidence="1">
    <location>
        <begin position="20"/>
        <end position="129"/>
    </location>
</feature>
<dbReference type="OrthoDB" id="10341978at2759"/>